<organism evidence="16 17">
    <name type="scientific">Peiella sedimenti</name>
    <dbReference type="NCBI Taxonomy" id="3061083"/>
    <lineage>
        <taxon>Bacteria</taxon>
        <taxon>Pseudomonadati</taxon>
        <taxon>Pseudomonadota</taxon>
        <taxon>Alphaproteobacteria</taxon>
        <taxon>Caulobacterales</taxon>
        <taxon>Caulobacteraceae</taxon>
        <taxon>Peiella</taxon>
    </lineage>
</organism>
<comment type="similarity">
    <text evidence="2">Belongs to the bacterial secretin family. GSP D subfamily.</text>
</comment>
<dbReference type="RefSeq" id="WP_302108988.1">
    <property type="nucleotide sequence ID" value="NZ_JAUKTR010000001.1"/>
</dbReference>
<dbReference type="InterPro" id="IPR049371">
    <property type="entry name" value="GspD-like_N0"/>
</dbReference>
<accession>A0ABT8SJ18</accession>
<keyword evidence="8" id="KW-0472">Membrane</keyword>
<protein>
    <submittedName>
        <fullName evidence="16">Type II secretion system secretin GspD</fullName>
    </submittedName>
</protein>
<evidence type="ECO:0000256" key="8">
    <source>
        <dbReference type="ARBA" id="ARBA00023136"/>
    </source>
</evidence>
<dbReference type="PANTHER" id="PTHR30332:SF24">
    <property type="entry name" value="SECRETIN GSPD-RELATED"/>
    <property type="match status" value="1"/>
</dbReference>
<keyword evidence="7" id="KW-0653">Protein transport</keyword>
<evidence type="ECO:0000256" key="9">
    <source>
        <dbReference type="ARBA" id="ARBA00023237"/>
    </source>
</evidence>
<gene>
    <name evidence="16" type="primary">gspD</name>
    <name evidence="16" type="ORF">Q0812_03955</name>
</gene>
<feature type="domain" description="GspD-like N0" evidence="15">
    <location>
        <begin position="28"/>
        <end position="98"/>
    </location>
</feature>
<evidence type="ECO:0000259" key="14">
    <source>
        <dbReference type="Pfam" id="PF03958"/>
    </source>
</evidence>
<evidence type="ECO:0000256" key="3">
    <source>
        <dbReference type="ARBA" id="ARBA00022448"/>
    </source>
</evidence>
<dbReference type="NCBIfam" id="TIGR02517">
    <property type="entry name" value="type_II_gspD"/>
    <property type="match status" value="1"/>
</dbReference>
<evidence type="ECO:0000256" key="7">
    <source>
        <dbReference type="ARBA" id="ARBA00022927"/>
    </source>
</evidence>
<evidence type="ECO:0000256" key="5">
    <source>
        <dbReference type="ARBA" id="ARBA00022692"/>
    </source>
</evidence>
<dbReference type="EMBL" id="JAUKTR010000001">
    <property type="protein sequence ID" value="MDO1558580.1"/>
    <property type="molecule type" value="Genomic_DNA"/>
</dbReference>
<keyword evidence="6 12" id="KW-0732">Signal</keyword>
<dbReference type="PRINTS" id="PR00811">
    <property type="entry name" value="BCTERIALGSPD"/>
</dbReference>
<comment type="subcellular location">
    <subcellularLocation>
        <location evidence="1 10">Cell outer membrane</location>
    </subcellularLocation>
</comment>
<dbReference type="Pfam" id="PF21305">
    <property type="entry name" value="type_II_gspD_N0"/>
    <property type="match status" value="1"/>
</dbReference>
<dbReference type="InterPro" id="IPR004846">
    <property type="entry name" value="T2SS/T3SS_dom"/>
</dbReference>
<dbReference type="InterPro" id="IPR001775">
    <property type="entry name" value="GspD/PilQ"/>
</dbReference>
<dbReference type="InterPro" id="IPR050810">
    <property type="entry name" value="Bact_Secretion_Sys_Channel"/>
</dbReference>
<keyword evidence="17" id="KW-1185">Reference proteome</keyword>
<keyword evidence="3 10" id="KW-0813">Transport</keyword>
<feature type="domain" description="NolW-like" evidence="14">
    <location>
        <begin position="179"/>
        <end position="245"/>
    </location>
</feature>
<sequence length="664" mass="69108">MTRLAVALVLILSLLSAPPAAHAQNQVLNYQNADIRAVVQDISRVTGRTFIVDPRVSGAVTVVSAQPLSRNELLSVFVQTLRANGLVVTPAGSGAWRISPAEGAAQMPGSAQGFSTRVFRLSSVDAAAAAEILRPLVSPEGQVLPAPEGNALVVADYADNLARISSILNQLDEDRADLRTVSLVNTSAREMAETVTRVLGLASDAEGGSSLLTVTPVASSNTVVLRGAPGLIARAETLIQDLDGRAGASGDIRVIHLQHADAGQLAAVLQQLVGQQPGAVEAAARNAGQPAVTQTSNASQSPAAPGLALGGQPVSITRYPGANALIIAASPETQRVLAEVVRQLDTRRQQVLVEAIVVEVSDTAARQLGLQYMIGGGENGTVPFTATNYSNMAPNLLSLAAPLIADDDLDEDSALLNTLRQNALRSLQSATGVTLGVGGQNSNGVLFGAILNAVREDTASNILSTPSVMALDNQQARFLGGQEVPVSTGEVLGDSNSNPFRTIERRNVGVQLEVTPQINAGGGVTLALRVEVSSVAGPISEDYQELIFNKREVATTVLADDGDIIVLGGLLDQNERVSTQGIPGLSNIPGVGALFRSNGRSNQRTNLMVFLRPTIISDAGQAQAVTARPFELMTGAQRAADPQGQSSLERLVREALQAQPPRAP</sequence>
<name>A0ABT8SJ18_9CAUL</name>
<feature type="domain" description="NolW-like" evidence="14">
    <location>
        <begin position="116"/>
        <end position="175"/>
    </location>
</feature>
<feature type="domain" description="Type II/III secretion system secretin-like" evidence="13">
    <location>
        <begin position="454"/>
        <end position="616"/>
    </location>
</feature>
<evidence type="ECO:0000256" key="4">
    <source>
        <dbReference type="ARBA" id="ARBA00022452"/>
    </source>
</evidence>
<proteinExistence type="inferred from homology"/>
<keyword evidence="5" id="KW-0812">Transmembrane</keyword>
<feature type="domain" description="NolW-like" evidence="14">
    <location>
        <begin position="253"/>
        <end position="350"/>
    </location>
</feature>
<feature type="compositionally biased region" description="Polar residues" evidence="11">
    <location>
        <begin position="291"/>
        <end position="302"/>
    </location>
</feature>
<evidence type="ECO:0000259" key="13">
    <source>
        <dbReference type="Pfam" id="PF00263"/>
    </source>
</evidence>
<dbReference type="Proteomes" id="UP001169063">
    <property type="component" value="Unassembled WGS sequence"/>
</dbReference>
<feature type="signal peptide" evidence="12">
    <location>
        <begin position="1"/>
        <end position="23"/>
    </location>
</feature>
<evidence type="ECO:0000256" key="12">
    <source>
        <dbReference type="SAM" id="SignalP"/>
    </source>
</evidence>
<keyword evidence="4" id="KW-1134">Transmembrane beta strand</keyword>
<reference evidence="16" key="1">
    <citation type="submission" date="2023-07" db="EMBL/GenBank/DDBJ databases">
        <title>Brevundimonas soil sp. nov., isolated from the soil of chemical plant.</title>
        <authorList>
            <person name="Wu N."/>
        </authorList>
    </citation>
    <scope>NUCLEOTIDE SEQUENCE</scope>
    <source>
        <strain evidence="16">XZ-24</strain>
    </source>
</reference>
<dbReference type="InterPro" id="IPR013356">
    <property type="entry name" value="T2SS_GspD"/>
</dbReference>
<evidence type="ECO:0000256" key="1">
    <source>
        <dbReference type="ARBA" id="ARBA00004442"/>
    </source>
</evidence>
<feature type="region of interest" description="Disordered" evidence="11">
    <location>
        <begin position="287"/>
        <end position="306"/>
    </location>
</feature>
<dbReference type="InterPro" id="IPR005644">
    <property type="entry name" value="NolW-like"/>
</dbReference>
<dbReference type="Pfam" id="PF00263">
    <property type="entry name" value="Secretin"/>
    <property type="match status" value="1"/>
</dbReference>
<keyword evidence="9" id="KW-0998">Cell outer membrane</keyword>
<dbReference type="Gene3D" id="3.30.1370.120">
    <property type="match status" value="3"/>
</dbReference>
<evidence type="ECO:0000259" key="15">
    <source>
        <dbReference type="Pfam" id="PF21305"/>
    </source>
</evidence>
<dbReference type="Pfam" id="PF03958">
    <property type="entry name" value="Secretin_N"/>
    <property type="match status" value="3"/>
</dbReference>
<evidence type="ECO:0000313" key="17">
    <source>
        <dbReference type="Proteomes" id="UP001169063"/>
    </source>
</evidence>
<evidence type="ECO:0000256" key="6">
    <source>
        <dbReference type="ARBA" id="ARBA00022729"/>
    </source>
</evidence>
<dbReference type="InterPro" id="IPR038591">
    <property type="entry name" value="NolW-like_sf"/>
</dbReference>
<evidence type="ECO:0000313" key="16">
    <source>
        <dbReference type="EMBL" id="MDO1558580.1"/>
    </source>
</evidence>
<evidence type="ECO:0000256" key="11">
    <source>
        <dbReference type="SAM" id="MobiDB-lite"/>
    </source>
</evidence>
<evidence type="ECO:0000256" key="10">
    <source>
        <dbReference type="RuleBase" id="RU004004"/>
    </source>
</evidence>
<comment type="caution">
    <text evidence="16">The sequence shown here is derived from an EMBL/GenBank/DDBJ whole genome shotgun (WGS) entry which is preliminary data.</text>
</comment>
<evidence type="ECO:0000256" key="2">
    <source>
        <dbReference type="ARBA" id="ARBA00006980"/>
    </source>
</evidence>
<dbReference type="PANTHER" id="PTHR30332">
    <property type="entry name" value="PROBABLE GENERAL SECRETION PATHWAY PROTEIN D"/>
    <property type="match status" value="1"/>
</dbReference>
<feature type="chain" id="PRO_5046942332" evidence="12">
    <location>
        <begin position="24"/>
        <end position="664"/>
    </location>
</feature>